<keyword evidence="5 8" id="KW-1133">Transmembrane helix</keyword>
<dbReference type="GO" id="GO:0016020">
    <property type="term" value="C:membrane"/>
    <property type="evidence" value="ECO:0007669"/>
    <property type="project" value="UniProtKB-SubCell"/>
</dbReference>
<dbReference type="Proteomes" id="UP000525298">
    <property type="component" value="Unassembled WGS sequence"/>
</dbReference>
<dbReference type="InterPro" id="IPR034746">
    <property type="entry name" value="POTRA"/>
</dbReference>
<evidence type="ECO:0000256" key="8">
    <source>
        <dbReference type="SAM" id="Phobius"/>
    </source>
</evidence>
<dbReference type="RefSeq" id="WP_181550793.1">
    <property type="nucleotide sequence ID" value="NZ_JACDUS010000003.1"/>
</dbReference>
<evidence type="ECO:0000256" key="6">
    <source>
        <dbReference type="ARBA" id="ARBA00023136"/>
    </source>
</evidence>
<name>A0A7W0C8R5_9BACT</name>
<dbReference type="Pfam" id="PF08478">
    <property type="entry name" value="POTRA_1"/>
    <property type="match status" value="1"/>
</dbReference>
<evidence type="ECO:0000256" key="1">
    <source>
        <dbReference type="ARBA" id="ARBA00004370"/>
    </source>
</evidence>
<proteinExistence type="predicted"/>
<dbReference type="AlphaFoldDB" id="A0A7W0C8R5"/>
<keyword evidence="11" id="KW-1185">Reference proteome</keyword>
<accession>A0A7W0C8R5</accession>
<protein>
    <submittedName>
        <fullName evidence="10">Cell division protein FtsQ</fullName>
    </submittedName>
</protein>
<dbReference type="Gene3D" id="3.10.20.310">
    <property type="entry name" value="membrane protein fhac"/>
    <property type="match status" value="1"/>
</dbReference>
<evidence type="ECO:0000256" key="7">
    <source>
        <dbReference type="ARBA" id="ARBA00023306"/>
    </source>
</evidence>
<gene>
    <name evidence="10" type="ORF">HNR65_001465</name>
</gene>
<evidence type="ECO:0000313" key="11">
    <source>
        <dbReference type="Proteomes" id="UP000525298"/>
    </source>
</evidence>
<evidence type="ECO:0000256" key="3">
    <source>
        <dbReference type="ARBA" id="ARBA00022618"/>
    </source>
</evidence>
<dbReference type="EMBL" id="JACDUS010000003">
    <property type="protein sequence ID" value="MBA2881139.1"/>
    <property type="molecule type" value="Genomic_DNA"/>
</dbReference>
<keyword evidence="6 8" id="KW-0472">Membrane</keyword>
<evidence type="ECO:0000313" key="10">
    <source>
        <dbReference type="EMBL" id="MBA2881139.1"/>
    </source>
</evidence>
<keyword evidence="4 8" id="KW-0812">Transmembrane</keyword>
<evidence type="ECO:0000256" key="5">
    <source>
        <dbReference type="ARBA" id="ARBA00022989"/>
    </source>
</evidence>
<feature type="domain" description="POTRA" evidence="9">
    <location>
        <begin position="64"/>
        <end position="134"/>
    </location>
</feature>
<dbReference type="PANTHER" id="PTHR35851:SF1">
    <property type="entry name" value="CELL DIVISION PROTEIN FTSQ"/>
    <property type="match status" value="1"/>
</dbReference>
<dbReference type="GO" id="GO:0090529">
    <property type="term" value="P:cell septum assembly"/>
    <property type="evidence" value="ECO:0007669"/>
    <property type="project" value="InterPro"/>
</dbReference>
<evidence type="ECO:0000256" key="4">
    <source>
        <dbReference type="ARBA" id="ARBA00022692"/>
    </source>
</evidence>
<comment type="subcellular location">
    <subcellularLocation>
        <location evidence="1">Membrane</location>
    </subcellularLocation>
</comment>
<evidence type="ECO:0000259" key="9">
    <source>
        <dbReference type="PROSITE" id="PS51779"/>
    </source>
</evidence>
<sequence>MAGKKTVQPGIRENRYKKARARSAPEGSSWLWTLFRVLSGAVAIIAMSLVFVFGYDWATQSDYFGAETVEVHGIRRLSEQQVREAAGIENGVNIFSVNLSTARRRLMALDWVAGAEVRRQFPESIIIRIREHEPVARIDLGRIFMINPKAEIFREVGEGAFSDLPIIKGVNYADWQGLEVRRTPVVSSVMAVLGLDRKGHSVFNTRSIEQIRVDRDLGLVLQIRDLPIKQIRLGYGHYGQKLRRLEKVLVYLEKKEPPVELEKMDLGNPERIVARPAADKQSQTIRQKEA</sequence>
<evidence type="ECO:0000256" key="2">
    <source>
        <dbReference type="ARBA" id="ARBA00022475"/>
    </source>
</evidence>
<reference evidence="10 11" key="1">
    <citation type="submission" date="2020-07" db="EMBL/GenBank/DDBJ databases">
        <title>Genomic Encyclopedia of Type Strains, Phase IV (KMG-IV): sequencing the most valuable type-strain genomes for metagenomic binning, comparative biology and taxonomic classification.</title>
        <authorList>
            <person name="Goeker M."/>
        </authorList>
    </citation>
    <scope>NUCLEOTIDE SEQUENCE [LARGE SCALE GENOMIC DNA]</scope>
    <source>
        <strain evidence="10 11">DSM 17721</strain>
    </source>
</reference>
<keyword evidence="7" id="KW-0131">Cell cycle</keyword>
<dbReference type="InterPro" id="IPR013685">
    <property type="entry name" value="POTRA_FtsQ_type"/>
</dbReference>
<comment type="caution">
    <text evidence="10">The sequence shown here is derived from an EMBL/GenBank/DDBJ whole genome shotgun (WGS) entry which is preliminary data.</text>
</comment>
<feature type="transmembrane region" description="Helical" evidence="8">
    <location>
        <begin position="30"/>
        <end position="55"/>
    </location>
</feature>
<dbReference type="InterPro" id="IPR026579">
    <property type="entry name" value="FtsQ"/>
</dbReference>
<dbReference type="PROSITE" id="PS51779">
    <property type="entry name" value="POTRA"/>
    <property type="match status" value="1"/>
</dbReference>
<keyword evidence="2" id="KW-1003">Cell membrane</keyword>
<dbReference type="PANTHER" id="PTHR35851">
    <property type="entry name" value="CELL DIVISION PROTEIN FTSQ"/>
    <property type="match status" value="1"/>
</dbReference>
<keyword evidence="3 10" id="KW-0132">Cell division</keyword>
<organism evidence="10 11">
    <name type="scientific">Desulfosalsimonas propionicica</name>
    <dbReference type="NCBI Taxonomy" id="332175"/>
    <lineage>
        <taxon>Bacteria</taxon>
        <taxon>Pseudomonadati</taxon>
        <taxon>Thermodesulfobacteriota</taxon>
        <taxon>Desulfobacteria</taxon>
        <taxon>Desulfobacterales</taxon>
        <taxon>Desulfosalsimonadaceae</taxon>
        <taxon>Desulfosalsimonas</taxon>
    </lineage>
</organism>